<dbReference type="HOGENOM" id="CLU_087539_2_1_9"/>
<dbReference type="Gene3D" id="1.10.357.10">
    <property type="entry name" value="Tetracycline Repressor, domain 2"/>
    <property type="match status" value="1"/>
</dbReference>
<proteinExistence type="predicted"/>
<dbReference type="InterPro" id="IPR050624">
    <property type="entry name" value="HTH-type_Tx_Regulator"/>
</dbReference>
<organism evidence="4 5">
    <name type="scientific">Acetivibrio clariflavus (strain DSM 19732 / NBRC 101661 / EBR45)</name>
    <name type="common">Clostridium clariflavum</name>
    <dbReference type="NCBI Taxonomy" id="720554"/>
    <lineage>
        <taxon>Bacteria</taxon>
        <taxon>Bacillati</taxon>
        <taxon>Bacillota</taxon>
        <taxon>Clostridia</taxon>
        <taxon>Eubacteriales</taxon>
        <taxon>Oscillospiraceae</taxon>
        <taxon>Acetivibrio</taxon>
    </lineage>
</organism>
<dbReference type="PROSITE" id="PS50977">
    <property type="entry name" value="HTH_TETR_2"/>
    <property type="match status" value="1"/>
</dbReference>
<dbReference type="InterPro" id="IPR039532">
    <property type="entry name" value="TetR_C_Firmicutes"/>
</dbReference>
<gene>
    <name evidence="4" type="ordered locus">Clocl_0370</name>
</gene>
<evidence type="ECO:0000256" key="1">
    <source>
        <dbReference type="ARBA" id="ARBA00023125"/>
    </source>
</evidence>
<evidence type="ECO:0000256" key="2">
    <source>
        <dbReference type="PROSITE-ProRule" id="PRU00335"/>
    </source>
</evidence>
<feature type="DNA-binding region" description="H-T-H motif" evidence="2">
    <location>
        <begin position="28"/>
        <end position="47"/>
    </location>
</feature>
<dbReference type="AlphaFoldDB" id="G8M2N2"/>
<dbReference type="GO" id="GO:0003677">
    <property type="term" value="F:DNA binding"/>
    <property type="evidence" value="ECO:0007669"/>
    <property type="project" value="UniProtKB-UniRule"/>
</dbReference>
<dbReference type="Proteomes" id="UP000005435">
    <property type="component" value="Chromosome"/>
</dbReference>
<keyword evidence="5" id="KW-1185">Reference proteome</keyword>
<dbReference type="SUPFAM" id="SSF46689">
    <property type="entry name" value="Homeodomain-like"/>
    <property type="match status" value="1"/>
</dbReference>
<evidence type="ECO:0000259" key="3">
    <source>
        <dbReference type="PROSITE" id="PS50977"/>
    </source>
</evidence>
<protein>
    <submittedName>
        <fullName evidence="4">Transcriptional regulator</fullName>
    </submittedName>
</protein>
<feature type="domain" description="HTH tetR-type" evidence="3">
    <location>
        <begin position="5"/>
        <end position="65"/>
    </location>
</feature>
<evidence type="ECO:0000313" key="4">
    <source>
        <dbReference type="EMBL" id="AEV67106.1"/>
    </source>
</evidence>
<dbReference type="eggNOG" id="COG1309">
    <property type="taxonomic scope" value="Bacteria"/>
</dbReference>
<dbReference type="OrthoDB" id="9810250at2"/>
<dbReference type="Pfam" id="PF00440">
    <property type="entry name" value="TetR_N"/>
    <property type="match status" value="1"/>
</dbReference>
<dbReference type="InterPro" id="IPR001647">
    <property type="entry name" value="HTH_TetR"/>
</dbReference>
<dbReference type="KEGG" id="ccl:Clocl_0370"/>
<sequence>MSKPELTKKLIADTLKKLMANMNLDKITVQDIVNACGLNRKTFYYHFKDKQDLVCWIFDTEFAALTDLNQDNSVFDELVEHLYKNREFYVAALSSDVQNNLKEHFFEIIFDSSMNKVKEVLGANELEIDEIKLIASFFSNGIVGSITQWAKEGMKSFPYQYSAKLYPITEECIKFIVNRYLEKKEEV</sequence>
<dbReference type="Pfam" id="PF14278">
    <property type="entry name" value="TetR_C_8"/>
    <property type="match status" value="1"/>
</dbReference>
<dbReference type="InterPro" id="IPR009057">
    <property type="entry name" value="Homeodomain-like_sf"/>
</dbReference>
<dbReference type="PANTHER" id="PTHR43479:SF7">
    <property type="entry name" value="TETR-FAMILY TRANSCRIPTIONAL REGULATOR"/>
    <property type="match status" value="1"/>
</dbReference>
<name>G8M2N2_ACECE</name>
<evidence type="ECO:0000313" key="5">
    <source>
        <dbReference type="Proteomes" id="UP000005435"/>
    </source>
</evidence>
<dbReference type="PANTHER" id="PTHR43479">
    <property type="entry name" value="ACREF/ENVCD OPERON REPRESSOR-RELATED"/>
    <property type="match status" value="1"/>
</dbReference>
<reference evidence="5" key="1">
    <citation type="submission" date="2011-12" db="EMBL/GenBank/DDBJ databases">
        <title>Complete sequence of Clostridium clariflavum DSM 19732.</title>
        <authorList>
            <consortium name="US DOE Joint Genome Institute"/>
            <person name="Lucas S."/>
            <person name="Han J."/>
            <person name="Lapidus A."/>
            <person name="Cheng J.-F."/>
            <person name="Goodwin L."/>
            <person name="Pitluck S."/>
            <person name="Peters L."/>
            <person name="Teshima H."/>
            <person name="Detter J.C."/>
            <person name="Han C."/>
            <person name="Tapia R."/>
            <person name="Land M."/>
            <person name="Hauser L."/>
            <person name="Kyrpides N."/>
            <person name="Ivanova N."/>
            <person name="Pagani I."/>
            <person name="Kitzmiller T."/>
            <person name="Lynd L."/>
            <person name="Izquierdo J."/>
            <person name="Woyke T."/>
        </authorList>
    </citation>
    <scope>NUCLEOTIDE SEQUENCE [LARGE SCALE GENOMIC DNA]</scope>
    <source>
        <strain evidence="5">DSM 19732 / NBRC 101661 / EBR45</strain>
    </source>
</reference>
<dbReference type="EMBL" id="CP003065">
    <property type="protein sequence ID" value="AEV67106.1"/>
    <property type="molecule type" value="Genomic_DNA"/>
</dbReference>
<dbReference type="STRING" id="720554.Clocl_0370"/>
<reference evidence="4 5" key="2">
    <citation type="journal article" date="2012" name="Stand. Genomic Sci.">
        <title>Complete Genome Sequence of Clostridium clariflavum DSM 19732.</title>
        <authorList>
            <person name="Izquierdo J.A."/>
            <person name="Goodwin L."/>
            <person name="Davenport K.W."/>
            <person name="Teshima H."/>
            <person name="Bruce D."/>
            <person name="Detter C."/>
            <person name="Tapia R."/>
            <person name="Han S."/>
            <person name="Land M."/>
            <person name="Hauser L."/>
            <person name="Jeffries C.D."/>
            <person name="Han J."/>
            <person name="Pitluck S."/>
            <person name="Nolan M."/>
            <person name="Chen A."/>
            <person name="Huntemann M."/>
            <person name="Mavromatis K."/>
            <person name="Mikhailova N."/>
            <person name="Liolios K."/>
            <person name="Woyke T."/>
            <person name="Lynd L.R."/>
        </authorList>
    </citation>
    <scope>NUCLEOTIDE SEQUENCE [LARGE SCALE GENOMIC DNA]</scope>
    <source>
        <strain evidence="5">DSM 19732 / NBRC 101661 / EBR45</strain>
    </source>
</reference>
<dbReference type="RefSeq" id="WP_014253738.1">
    <property type="nucleotide sequence ID" value="NC_016627.1"/>
</dbReference>
<keyword evidence="1 2" id="KW-0238">DNA-binding</keyword>
<accession>G8M2N2</accession>